<sequence length="160" mass="18021">MKTNKKEFITIRMRLVLLGILMYQTTPGSAWGISPPKAKPNWIPFDPAAPDPKFKVNLSQWDGQEVCAVFTSSTDNEKTTLCQSGIKAALDRDNDWNLETECTSLGNLVADAILPVCLLKDKGRTYHSVYTDKKTKLEIQIYNEKTKKACKARFSEPYAD</sequence>
<dbReference type="EMBL" id="HBUF01682228">
    <property type="protein sequence ID" value="CAG6792534.1"/>
    <property type="molecule type" value="Transcribed_RNA"/>
</dbReference>
<proteinExistence type="predicted"/>
<dbReference type="EMBL" id="HBUF01682231">
    <property type="protein sequence ID" value="CAG6792537.1"/>
    <property type="molecule type" value="Transcribed_RNA"/>
</dbReference>
<dbReference type="EMBL" id="HBUF01682227">
    <property type="protein sequence ID" value="CAG6792533.1"/>
    <property type="molecule type" value="Transcribed_RNA"/>
</dbReference>
<organism evidence="1">
    <name type="scientific">Cacopsylla melanoneura</name>
    <dbReference type="NCBI Taxonomy" id="428564"/>
    <lineage>
        <taxon>Eukaryota</taxon>
        <taxon>Metazoa</taxon>
        <taxon>Ecdysozoa</taxon>
        <taxon>Arthropoda</taxon>
        <taxon>Hexapoda</taxon>
        <taxon>Insecta</taxon>
        <taxon>Pterygota</taxon>
        <taxon>Neoptera</taxon>
        <taxon>Paraneoptera</taxon>
        <taxon>Hemiptera</taxon>
        <taxon>Sternorrhyncha</taxon>
        <taxon>Psylloidea</taxon>
        <taxon>Psyllidae</taxon>
        <taxon>Psyllinae</taxon>
        <taxon>Cacopsylla</taxon>
    </lineage>
</organism>
<dbReference type="EMBL" id="HBUF01021179">
    <property type="protein sequence ID" value="CAG6611287.1"/>
    <property type="molecule type" value="Transcribed_RNA"/>
</dbReference>
<name>A0A8D9FJK7_9HEMI</name>
<reference evidence="1" key="1">
    <citation type="submission" date="2021-05" db="EMBL/GenBank/DDBJ databases">
        <authorList>
            <person name="Alioto T."/>
            <person name="Alioto T."/>
            <person name="Gomez Garrido J."/>
        </authorList>
    </citation>
    <scope>NUCLEOTIDE SEQUENCE</scope>
</reference>
<protein>
    <submittedName>
        <fullName evidence="1">Uncharacterized protein</fullName>
    </submittedName>
</protein>
<dbReference type="EMBL" id="HBUF01178694">
    <property type="protein sequence ID" value="CAG6654680.1"/>
    <property type="molecule type" value="Transcribed_RNA"/>
</dbReference>
<evidence type="ECO:0000313" key="1">
    <source>
        <dbReference type="EMBL" id="CAG6792537.1"/>
    </source>
</evidence>
<dbReference type="EMBL" id="HBUF01682230">
    <property type="protein sequence ID" value="CAG6792536.1"/>
    <property type="molecule type" value="Transcribed_RNA"/>
</dbReference>
<accession>A0A8D9FJK7</accession>
<dbReference type="EMBL" id="HBUF01021178">
    <property type="protein sequence ID" value="CAG6611286.1"/>
    <property type="molecule type" value="Transcribed_RNA"/>
</dbReference>
<dbReference type="EMBL" id="HBUF01682229">
    <property type="protein sequence ID" value="CAG6792535.1"/>
    <property type="molecule type" value="Transcribed_RNA"/>
</dbReference>
<dbReference type="AlphaFoldDB" id="A0A8D9FJK7"/>
<dbReference type="EMBL" id="HBUF01368925">
    <property type="protein sequence ID" value="CAG6725093.1"/>
    <property type="molecule type" value="Transcribed_RNA"/>
</dbReference>
<dbReference type="EMBL" id="HBUF01178693">
    <property type="protein sequence ID" value="CAG6654679.1"/>
    <property type="molecule type" value="Transcribed_RNA"/>
</dbReference>